<keyword evidence="2" id="KW-0645">Protease</keyword>
<reference evidence="8 9" key="1">
    <citation type="journal article" date="2024" name="Insects">
        <title>An Improved Chromosome-Level Genome Assembly of the Firefly Pyrocoelia pectoralis.</title>
        <authorList>
            <person name="Fu X."/>
            <person name="Meyer-Rochow V.B."/>
            <person name="Ballantyne L."/>
            <person name="Zhu X."/>
        </authorList>
    </citation>
    <scope>NUCLEOTIDE SEQUENCE [LARGE SCALE GENOMIC DNA]</scope>
    <source>
        <strain evidence="8">XCY_ONT2</strain>
    </source>
</reference>
<accession>A0AAN7ZMW5</accession>
<dbReference type="InterPro" id="IPR019786">
    <property type="entry name" value="Zinc_finger_PHD-type_CS"/>
</dbReference>
<dbReference type="SUPFAM" id="SSF54001">
    <property type="entry name" value="Cysteine proteinases"/>
    <property type="match status" value="1"/>
</dbReference>
<evidence type="ECO:0000259" key="7">
    <source>
        <dbReference type="PROSITE" id="PS50600"/>
    </source>
</evidence>
<name>A0AAN7ZMW5_9COLE</name>
<evidence type="ECO:0000256" key="5">
    <source>
        <dbReference type="ARBA" id="ARBA00022801"/>
    </source>
</evidence>
<evidence type="ECO:0000313" key="8">
    <source>
        <dbReference type="EMBL" id="KAK5648412.1"/>
    </source>
</evidence>
<dbReference type="Proteomes" id="UP001329430">
    <property type="component" value="Chromosome 2"/>
</dbReference>
<dbReference type="PROSITE" id="PS01359">
    <property type="entry name" value="ZF_PHD_1"/>
    <property type="match status" value="1"/>
</dbReference>
<evidence type="ECO:0000256" key="4">
    <source>
        <dbReference type="ARBA" id="ARBA00022771"/>
    </source>
</evidence>
<dbReference type="GO" id="GO:0006508">
    <property type="term" value="P:proteolysis"/>
    <property type="evidence" value="ECO:0007669"/>
    <property type="project" value="UniProtKB-KW"/>
</dbReference>
<keyword evidence="3" id="KW-0479">Metal-binding</keyword>
<gene>
    <name evidence="8" type="ORF">RI129_003304</name>
</gene>
<dbReference type="CDD" id="cd15489">
    <property type="entry name" value="PHD_SF"/>
    <property type="match status" value="1"/>
</dbReference>
<dbReference type="PROSITE" id="PS50600">
    <property type="entry name" value="ULP_PROTEASE"/>
    <property type="match status" value="1"/>
</dbReference>
<dbReference type="EMBL" id="JAVRBK010000002">
    <property type="protein sequence ID" value="KAK5648412.1"/>
    <property type="molecule type" value="Genomic_DNA"/>
</dbReference>
<dbReference type="Pfam" id="PF02902">
    <property type="entry name" value="Peptidase_C48"/>
    <property type="match status" value="1"/>
</dbReference>
<protein>
    <recommendedName>
        <fullName evidence="7">Ubiquitin-like protease family profile domain-containing protein</fullName>
    </recommendedName>
</protein>
<evidence type="ECO:0000313" key="9">
    <source>
        <dbReference type="Proteomes" id="UP001329430"/>
    </source>
</evidence>
<evidence type="ECO:0000256" key="6">
    <source>
        <dbReference type="ARBA" id="ARBA00022833"/>
    </source>
</evidence>
<dbReference type="SUPFAM" id="SSF57903">
    <property type="entry name" value="FYVE/PHD zinc finger"/>
    <property type="match status" value="1"/>
</dbReference>
<dbReference type="Gene3D" id="3.40.395.10">
    <property type="entry name" value="Adenoviral Proteinase, Chain A"/>
    <property type="match status" value="1"/>
</dbReference>
<evidence type="ECO:0000256" key="2">
    <source>
        <dbReference type="ARBA" id="ARBA00022670"/>
    </source>
</evidence>
<evidence type="ECO:0000256" key="1">
    <source>
        <dbReference type="ARBA" id="ARBA00005234"/>
    </source>
</evidence>
<organism evidence="8 9">
    <name type="scientific">Pyrocoelia pectoralis</name>
    <dbReference type="NCBI Taxonomy" id="417401"/>
    <lineage>
        <taxon>Eukaryota</taxon>
        <taxon>Metazoa</taxon>
        <taxon>Ecdysozoa</taxon>
        <taxon>Arthropoda</taxon>
        <taxon>Hexapoda</taxon>
        <taxon>Insecta</taxon>
        <taxon>Pterygota</taxon>
        <taxon>Neoptera</taxon>
        <taxon>Endopterygota</taxon>
        <taxon>Coleoptera</taxon>
        <taxon>Polyphaga</taxon>
        <taxon>Elateriformia</taxon>
        <taxon>Elateroidea</taxon>
        <taxon>Lampyridae</taxon>
        <taxon>Lampyrinae</taxon>
        <taxon>Pyrocoelia</taxon>
    </lineage>
</organism>
<proteinExistence type="inferred from homology"/>
<keyword evidence="4" id="KW-0863">Zinc-finger</keyword>
<dbReference type="AlphaFoldDB" id="A0AAN7ZMW5"/>
<keyword evidence="9" id="KW-1185">Reference proteome</keyword>
<dbReference type="InterPro" id="IPR003653">
    <property type="entry name" value="Peptidase_C48_C"/>
</dbReference>
<comment type="caution">
    <text evidence="8">The sequence shown here is derived from an EMBL/GenBank/DDBJ whole genome shotgun (WGS) entry which is preliminary data.</text>
</comment>
<feature type="domain" description="Ubiquitin-like protease family profile" evidence="7">
    <location>
        <begin position="716"/>
        <end position="865"/>
    </location>
</feature>
<dbReference type="InterPro" id="IPR011011">
    <property type="entry name" value="Znf_FYVE_PHD"/>
</dbReference>
<comment type="similarity">
    <text evidence="1">Belongs to the peptidase C48 family.</text>
</comment>
<dbReference type="GO" id="GO:0008270">
    <property type="term" value="F:zinc ion binding"/>
    <property type="evidence" value="ECO:0007669"/>
    <property type="project" value="UniProtKB-KW"/>
</dbReference>
<dbReference type="GO" id="GO:0008234">
    <property type="term" value="F:cysteine-type peptidase activity"/>
    <property type="evidence" value="ECO:0007669"/>
    <property type="project" value="InterPro"/>
</dbReference>
<keyword evidence="6" id="KW-0862">Zinc</keyword>
<evidence type="ECO:0000256" key="3">
    <source>
        <dbReference type="ARBA" id="ARBA00022723"/>
    </source>
</evidence>
<dbReference type="InterPro" id="IPR038765">
    <property type="entry name" value="Papain-like_cys_pep_sf"/>
</dbReference>
<sequence length="940" mass="110014">MDCNSEPEIVRENVTEYNRELNSFDLNESSVPVSTVCSPFQRESGQDEIDIDEVNHVNVSVKDTSTEFSDVNPLIKLIYEHTALNTIVPESSINSYPQPISTGLINCYEGKFTVSESLLRIIFDSATKTFHRKTYPFVIKQLFKNVNNTCILNLKNCNYLKKNIIVYGYCKQNGCKKFKLICSVSNGLDVNVYSSSINFYHSQQLTSQVRGIERSLLGCRLVTSTALKVKSEDVKDSVRMLTQTQNLEKIKSEDVYRKIKSQAIASCDRSSDDVIDFILMQRDNSNYIYKVSQPITALIFSIEQIHFIKNCRKRPNLYLDATGSVVRKPSTSSNRVLYYAGVIHSTSGRILPVLEMVRFFAMFMFKMTGLYKHFCSKNNLKWPPYESVTTDFSFALINAICESWDCMTLQNYCNISFNITVKQKTINTKELIKIKLCCAHVMKLMARDIDINHYFENKRVKIILKECVACMFTLSTFNEIMDILKCLYILTTNADENEAVVGCLKIILSKKSTVDIDYDSISNDTEDNNYNFSIQNNDCFYKNNMFYSYVGDVFSNIKLNAQKSAKKNSFYSKDFIKYFHKHYIPYIALWSNIMYNERTSNAFVENWFGLVKTNILQHKLHLKCSRFLRKVRSHILFLHREEKLKIKRNRCATNVIFEEKWTKKQKRTHTYFKQQTITKINNAEKFIQQKKARKLYEVEQIKDIGRDYVIAKFKEEKLYFSSYKTLFHNKQSVEMWLDNFIINYFLKVICDNTDTKPILTYEVYNILQNRVIVNILDNFKKFLVPIYNQNHWMLMHVNIEQGSMYFFDPANTKSRRGLKFFEKVDNYFKKYSLLPTNFELLNMAYPVQSDSWNCGVYICYYSETLIQGHSFSQNFNPAEYRKYIQSKIINTSESLETVCHICGCENNELFCRICNRWVHKICANVPSSNDPYICDICKKE</sequence>
<keyword evidence="5" id="KW-0378">Hydrolase</keyword>